<dbReference type="AlphaFoldDB" id="A0A3S0HV16"/>
<dbReference type="InterPro" id="IPR035965">
    <property type="entry name" value="PAS-like_dom_sf"/>
</dbReference>
<evidence type="ECO:0000313" key="7">
    <source>
        <dbReference type="EMBL" id="RTR06434.1"/>
    </source>
</evidence>
<dbReference type="GO" id="GO:0005829">
    <property type="term" value="C:cytosol"/>
    <property type="evidence" value="ECO:0007669"/>
    <property type="project" value="TreeGrafter"/>
</dbReference>
<dbReference type="RefSeq" id="WP_126480851.1">
    <property type="nucleotide sequence ID" value="NZ_RXNS01000002.1"/>
</dbReference>
<keyword evidence="1" id="KW-0540">Nuclease</keyword>
<evidence type="ECO:0000256" key="4">
    <source>
        <dbReference type="ARBA" id="ARBA00026073"/>
    </source>
</evidence>
<evidence type="ECO:0000259" key="6">
    <source>
        <dbReference type="SMART" id="SM00479"/>
    </source>
</evidence>
<dbReference type="Pfam" id="PF00929">
    <property type="entry name" value="RNase_T"/>
    <property type="match status" value="1"/>
</dbReference>
<dbReference type="Proteomes" id="UP000267400">
    <property type="component" value="Unassembled WGS sequence"/>
</dbReference>
<dbReference type="SUPFAM" id="SSF55785">
    <property type="entry name" value="PYP-like sensor domain (PAS domain)"/>
    <property type="match status" value="1"/>
</dbReference>
<evidence type="ECO:0000313" key="8">
    <source>
        <dbReference type="Proteomes" id="UP000267400"/>
    </source>
</evidence>
<feature type="domain" description="Exonuclease" evidence="6">
    <location>
        <begin position="499"/>
        <end position="667"/>
    </location>
</feature>
<feature type="transmembrane region" description="Helical" evidence="5">
    <location>
        <begin position="48"/>
        <end position="68"/>
    </location>
</feature>
<dbReference type="SUPFAM" id="SSF53098">
    <property type="entry name" value="Ribonuclease H-like"/>
    <property type="match status" value="1"/>
</dbReference>
<dbReference type="EMBL" id="RXNS01000002">
    <property type="protein sequence ID" value="RTR06434.1"/>
    <property type="molecule type" value="Genomic_DNA"/>
</dbReference>
<dbReference type="InterPro" id="IPR036397">
    <property type="entry name" value="RNaseH_sf"/>
</dbReference>
<keyword evidence="8" id="KW-1185">Reference proteome</keyword>
<dbReference type="InterPro" id="IPR013520">
    <property type="entry name" value="Ribonucl_H"/>
</dbReference>
<feature type="transmembrane region" description="Helical" evidence="5">
    <location>
        <begin position="12"/>
        <end position="36"/>
    </location>
</feature>
<keyword evidence="5" id="KW-0812">Transmembrane</keyword>
<dbReference type="CDD" id="cd06127">
    <property type="entry name" value="DEDDh"/>
    <property type="match status" value="1"/>
</dbReference>
<evidence type="ECO:0000256" key="3">
    <source>
        <dbReference type="ARBA" id="ARBA00025483"/>
    </source>
</evidence>
<comment type="subunit">
    <text evidence="4">DNA polymerase III contains a core (composed of alpha, epsilon and theta chains) that associates with a tau subunit. This core dimerizes to form the POLIII' complex. PolIII' associates with the gamma complex (composed of gamma, delta, delta', psi and chi chains) and with the beta chain to form the complete DNA polymerase III complex.</text>
</comment>
<keyword evidence="2" id="KW-0269">Exonuclease</keyword>
<dbReference type="Gene3D" id="3.30.450.20">
    <property type="entry name" value="PAS domain"/>
    <property type="match status" value="1"/>
</dbReference>
<gene>
    <name evidence="7" type="ORF">EKG36_02870</name>
</gene>
<comment type="caution">
    <text evidence="7">The sequence shown here is derived from an EMBL/GenBank/DDBJ whole genome shotgun (WGS) entry which is preliminary data.</text>
</comment>
<proteinExistence type="predicted"/>
<sequence>MARRNPGIPRRQTLVGLWLLLSGISLLGGAIFALWLDGLFQPQGLARWVLWLGCFSGGGTIFLVGLLLERQLFAPLRHLQVQLARMVANPDARDDYPPEGWLRGLGPDLVRIREAWRSDRGRLATAHAEGARSAARIRQELEALLQVLDTPLLLCDRHRRLLLYNQAAESLFENQPGLGLGKRLEALLPVASLHDALGQLPGDGSPREVLVPCGERWLRAGLRRVPGSEGETLLTLADTTAAWSSELGARAELAELLPVLRRHGASLSTAADALGQLPRPVADADSDALRRRLEAVIDEEGQALAERLARLGEVVDDMQRHGERLAPLWSNDLWQALAERLPDTGPRITPVGMPAWLKGDAPTLLVVLSTLLEHLAEHTDQATFDAEVCLGNRRVYLDLRWRGAPLPEQRLDAWRRERLEGLPMTPTVSEVLRQHASDAWSLADPDGEHARLRLPLPALERVGAPRPRTPPRPEFHDFGIAELPAPDAELAACPLRALEIVAFDTETTGLELRGGDRVISIGACRIVNARLLASETFDIRVDPGRAIPPASTAIHGLTDEDVAGAPPPAVALPRFRDYIGEAVILAHNAAFDLLAIQPPDGGVTFDMPVLDTLLISRALDAGLDGHDLDSLAGRYDLSFPPGSRHTALGDARVTAELWLALLPRLEARGIDTLEALLALQASAFDREDASAS</sequence>
<keyword evidence="5" id="KW-0472">Membrane</keyword>
<dbReference type="GO" id="GO:0008408">
    <property type="term" value="F:3'-5' exonuclease activity"/>
    <property type="evidence" value="ECO:0007669"/>
    <property type="project" value="TreeGrafter"/>
</dbReference>
<evidence type="ECO:0000256" key="2">
    <source>
        <dbReference type="ARBA" id="ARBA00022839"/>
    </source>
</evidence>
<dbReference type="GO" id="GO:0045004">
    <property type="term" value="P:DNA replication proofreading"/>
    <property type="evidence" value="ECO:0007669"/>
    <property type="project" value="TreeGrafter"/>
</dbReference>
<dbReference type="PANTHER" id="PTHR30231:SF41">
    <property type="entry name" value="DNA POLYMERASE III SUBUNIT EPSILON"/>
    <property type="match status" value="1"/>
</dbReference>
<comment type="function">
    <text evidence="3">DNA polymerase III is a complex, multichain enzyme responsible for most of the replicative synthesis in bacteria. The epsilon subunit contain the editing function and is a proofreading 3'-5' exonuclease.</text>
</comment>
<accession>A0A3S0HV16</accession>
<dbReference type="PANTHER" id="PTHR30231">
    <property type="entry name" value="DNA POLYMERASE III SUBUNIT EPSILON"/>
    <property type="match status" value="1"/>
</dbReference>
<dbReference type="Gene3D" id="3.30.420.10">
    <property type="entry name" value="Ribonuclease H-like superfamily/Ribonuclease H"/>
    <property type="match status" value="1"/>
</dbReference>
<evidence type="ECO:0000256" key="1">
    <source>
        <dbReference type="ARBA" id="ARBA00022722"/>
    </source>
</evidence>
<dbReference type="OrthoDB" id="9803913at2"/>
<evidence type="ECO:0000256" key="5">
    <source>
        <dbReference type="SAM" id="Phobius"/>
    </source>
</evidence>
<keyword evidence="5" id="KW-1133">Transmembrane helix</keyword>
<keyword evidence="2" id="KW-0378">Hydrolase</keyword>
<dbReference type="FunFam" id="3.30.420.10:FF:000045">
    <property type="entry name" value="3'-5' exonuclease DinG"/>
    <property type="match status" value="1"/>
</dbReference>
<reference evidence="7 8" key="1">
    <citation type="submission" date="2018-12" db="EMBL/GenBank/DDBJ databases">
        <authorList>
            <person name="Yu L."/>
        </authorList>
    </citation>
    <scope>NUCLEOTIDE SEQUENCE [LARGE SCALE GENOMIC DNA]</scope>
    <source>
        <strain evidence="7 8">11S</strain>
    </source>
</reference>
<protein>
    <submittedName>
        <fullName evidence="7">DNA polymerase III subunit epsilon</fullName>
    </submittedName>
</protein>
<name>A0A3S0HV16_9GAMM</name>
<organism evidence="7 8">
    <name type="scientific">Halomonas nitroreducens</name>
    <dbReference type="NCBI Taxonomy" id="447425"/>
    <lineage>
        <taxon>Bacteria</taxon>
        <taxon>Pseudomonadati</taxon>
        <taxon>Pseudomonadota</taxon>
        <taxon>Gammaproteobacteria</taxon>
        <taxon>Oceanospirillales</taxon>
        <taxon>Halomonadaceae</taxon>
        <taxon>Halomonas</taxon>
    </lineage>
</organism>
<dbReference type="InterPro" id="IPR012337">
    <property type="entry name" value="RNaseH-like_sf"/>
</dbReference>
<dbReference type="SMART" id="SM00479">
    <property type="entry name" value="EXOIII"/>
    <property type="match status" value="1"/>
</dbReference>
<dbReference type="GO" id="GO:0003676">
    <property type="term" value="F:nucleic acid binding"/>
    <property type="evidence" value="ECO:0007669"/>
    <property type="project" value="InterPro"/>
</dbReference>